<protein>
    <submittedName>
        <fullName evidence="4">Class II aldolase/adducin family protein</fullName>
    </submittedName>
</protein>
<dbReference type="Proteomes" id="UP000278855">
    <property type="component" value="Unassembled WGS sequence"/>
</dbReference>
<gene>
    <name evidence="4" type="ORF">EGC77_16355</name>
    <name evidence="3" type="ORF">EGC80_00195</name>
</gene>
<feature type="domain" description="Class II aldolase/adducin N-terminal" evidence="2">
    <location>
        <begin position="46"/>
        <end position="226"/>
    </location>
</feature>
<dbReference type="Gene3D" id="3.40.225.10">
    <property type="entry name" value="Class II aldolase/adducin N-terminal domain"/>
    <property type="match status" value="1"/>
</dbReference>
<dbReference type="Proteomes" id="UP000273778">
    <property type="component" value="Chromosome"/>
</dbReference>
<dbReference type="GO" id="GO:0005996">
    <property type="term" value="P:monosaccharide metabolic process"/>
    <property type="evidence" value="ECO:0007669"/>
    <property type="project" value="UniProtKB-ARBA"/>
</dbReference>
<dbReference type="KEGG" id="spsr:EGC80_00195"/>
<dbReference type="InterPro" id="IPR051017">
    <property type="entry name" value="Aldolase-II_Adducin_sf"/>
</dbReference>
<name>A0A3N4EDT7_9GAMM</name>
<reference evidence="3 5" key="1">
    <citation type="submission" date="2018-11" db="EMBL/GenBank/DDBJ databases">
        <title>Shewanella sp. M2.</title>
        <authorList>
            <person name="Hwang Y.J."/>
            <person name="Hwang C.Y."/>
        </authorList>
    </citation>
    <scope>NUCLEOTIDE SEQUENCE [LARGE SCALE GENOMIC DNA]</scope>
    <source>
        <strain evidence="3 5">M2</strain>
    </source>
</reference>
<keyword evidence="5" id="KW-1185">Reference proteome</keyword>
<evidence type="ECO:0000313" key="5">
    <source>
        <dbReference type="Proteomes" id="UP000273778"/>
    </source>
</evidence>
<dbReference type="PANTHER" id="PTHR10672:SF39">
    <property type="entry name" value="CLASS II ALDOLASE_ADDUCIN N-TERMINAL DOMAIN-CONTAINING PROTEIN"/>
    <property type="match status" value="1"/>
</dbReference>
<dbReference type="Pfam" id="PF00596">
    <property type="entry name" value="Aldolase_II"/>
    <property type="match status" value="1"/>
</dbReference>
<dbReference type="SUPFAM" id="SSF53639">
    <property type="entry name" value="AraD/HMP-PK domain-like"/>
    <property type="match status" value="1"/>
</dbReference>
<comment type="similarity">
    <text evidence="1">Belongs to the aldolase class II family.</text>
</comment>
<dbReference type="SMART" id="SM01007">
    <property type="entry name" value="Aldolase_II"/>
    <property type="match status" value="1"/>
</dbReference>
<dbReference type="GO" id="GO:0051015">
    <property type="term" value="F:actin filament binding"/>
    <property type="evidence" value="ECO:0007669"/>
    <property type="project" value="TreeGrafter"/>
</dbReference>
<evidence type="ECO:0000313" key="3">
    <source>
        <dbReference type="EMBL" id="AZG33504.1"/>
    </source>
</evidence>
<evidence type="ECO:0000313" key="4">
    <source>
        <dbReference type="EMBL" id="RPA27804.1"/>
    </source>
</evidence>
<dbReference type="InterPro" id="IPR001303">
    <property type="entry name" value="Aldolase_II/adducin_N"/>
</dbReference>
<dbReference type="EMBL" id="CP034073">
    <property type="protein sequence ID" value="AZG33504.1"/>
    <property type="molecule type" value="Genomic_DNA"/>
</dbReference>
<dbReference type="InterPro" id="IPR036409">
    <property type="entry name" value="Aldolase_II/adducin_N_sf"/>
</dbReference>
<evidence type="ECO:0000259" key="2">
    <source>
        <dbReference type="SMART" id="SM01007"/>
    </source>
</evidence>
<reference evidence="4" key="3">
    <citation type="submission" date="2018-11" db="EMBL/GenBank/DDBJ databases">
        <authorList>
            <person name="Hwang Y.J."/>
            <person name="Hwang C.Y."/>
        </authorList>
    </citation>
    <scope>NUCLEOTIDE SEQUENCE</scope>
    <source>
        <strain evidence="4">R106</strain>
    </source>
</reference>
<dbReference type="FunFam" id="3.40.225.10:FF:000009">
    <property type="entry name" value="Class II aldolase/adducin N-terminal"/>
    <property type="match status" value="1"/>
</dbReference>
<evidence type="ECO:0000256" key="1">
    <source>
        <dbReference type="ARBA" id="ARBA00037961"/>
    </source>
</evidence>
<dbReference type="OrthoDB" id="8859181at2"/>
<proteinExistence type="inferred from homology"/>
<accession>A0A3N4EDT7</accession>
<dbReference type="EMBL" id="RKKB01000010">
    <property type="protein sequence ID" value="RPA27804.1"/>
    <property type="molecule type" value="Genomic_DNA"/>
</dbReference>
<dbReference type="PANTHER" id="PTHR10672">
    <property type="entry name" value="ADDUCIN"/>
    <property type="match status" value="1"/>
</dbReference>
<dbReference type="NCBIfam" id="NF004855">
    <property type="entry name" value="PRK06208.1"/>
    <property type="match status" value="1"/>
</dbReference>
<reference evidence="6" key="2">
    <citation type="submission" date="2018-11" db="EMBL/GenBank/DDBJ databases">
        <title>Shewanella sp. R106.</title>
        <authorList>
            <person name="Hwang Y.J."/>
            <person name="Hwang C.Y."/>
        </authorList>
    </citation>
    <scope>NUCLEOTIDE SEQUENCE [LARGE SCALE GENOMIC DNA]</scope>
    <source>
        <strain evidence="6">R106</strain>
    </source>
</reference>
<dbReference type="GO" id="GO:0005856">
    <property type="term" value="C:cytoskeleton"/>
    <property type="evidence" value="ECO:0007669"/>
    <property type="project" value="TreeGrafter"/>
</dbReference>
<sequence>MTISHDEHEAQQAQQIKKMTIGTDKYPMPLPPKFDSKQQQQQFEKQRLAAAFRVFAHYRFDEGLAGHITLRDCIDPDSFWVNPLAVHFSKIRASDLVRVNHKGQILEGKHPINNAAFAIHSRIHHARPDVNAVAHAHTTYGRAFSALGELLKPISQDACMFYDNHSVFDTFTGVVAEVSEGDMIAEALQGHAAVILQNHGLLTVGKSVDAATANFVMLDSCCHSQLLAQAAGELKLIGHDIATKTRQFNGSDLVTWGNFQPLYQVMLAQDNSFLD</sequence>
<evidence type="ECO:0000313" key="6">
    <source>
        <dbReference type="Proteomes" id="UP000278855"/>
    </source>
</evidence>
<organism evidence="4 6">
    <name type="scientific">Shewanella psychromarinicola</name>
    <dbReference type="NCBI Taxonomy" id="2487742"/>
    <lineage>
        <taxon>Bacteria</taxon>
        <taxon>Pseudomonadati</taxon>
        <taxon>Pseudomonadota</taxon>
        <taxon>Gammaproteobacteria</taxon>
        <taxon>Alteromonadales</taxon>
        <taxon>Shewanellaceae</taxon>
        <taxon>Shewanella</taxon>
    </lineage>
</organism>
<dbReference type="RefSeq" id="WP_124013570.1">
    <property type="nucleotide sequence ID" value="NZ_CP034073.1"/>
</dbReference>
<dbReference type="AlphaFoldDB" id="A0A3N4EDT7"/>